<keyword evidence="1" id="KW-0472">Membrane</keyword>
<feature type="domain" description="TcaA protein NTF2-like" evidence="2">
    <location>
        <begin position="471"/>
        <end position="582"/>
    </location>
</feature>
<dbReference type="Pfam" id="PF22820">
    <property type="entry name" value="TcaA_3rd_4th"/>
    <property type="match status" value="1"/>
</dbReference>
<dbReference type="EMBL" id="JARZFX010000002">
    <property type="protein sequence ID" value="MEC5423229.1"/>
    <property type="molecule type" value="Genomic_DNA"/>
</dbReference>
<evidence type="ECO:0000256" key="1">
    <source>
        <dbReference type="SAM" id="Phobius"/>
    </source>
</evidence>
<evidence type="ECO:0000313" key="6">
    <source>
        <dbReference type="Proteomes" id="UP001335737"/>
    </source>
</evidence>
<dbReference type="Pfam" id="PF25155">
    <property type="entry name" value="NTF2_YvbJ"/>
    <property type="match status" value="1"/>
</dbReference>
<sequence length="588" mass="66453">MTRFCQECGKKANPEDKMCVHCGTKLPTIVNNKVGEEKRQRSEKAPLSKKKKIVYSAVGMLAIFSIGFILWAQSYQSASSVEKRFVNAITEKDEQAVTKLVVHQDGSSATKAEAEALIKLAEEEGTSVVGDLVSVQPHDKFLFVFTARKVEAIDQYAVYTEPIEGLSFLFNEKEMTQQQPAEDEMIYGPFIPGSYELEAVFSGKYGETKKSGRITLADTYGNPTNVDMDINVSKVVFYVTNYNDLDLEKSFLKLGEEKIPLQEDGSTKAVGPFILDGSQQIQTSVSMPWGEVVSEAFQITEAEMVVFADVLSEKQYSGLKDTLKDFGEQYVESLAGKDASLLKVVSEDLQSMINDEVDEYWFYSGKFEQLEIDQNSIQVDSSSKAPVIEILSQYSFNEAVHELEETPDFYDVSFILRMNLVYNTDEKQWKIVSMTDDSYTYFDPTDKVSGSGTVFGPDEEAVAKAKSNILNAEIASFMESYTRSSVDAINYRNYYYVEDYIADDSPRAKEAEEYIDYLEEKGITEDLLETELESVEKIDDSTWNVTMVESFTIYNPDSSQDKTFRTKVVLKKINDEYKVYELVETKEV</sequence>
<keyword evidence="6" id="KW-1185">Reference proteome</keyword>
<name>A0ABU6KFM1_9BACI</name>
<organism evidence="5 6">
    <name type="scientific">Virgibacillus tibetensis</name>
    <dbReference type="NCBI Taxonomy" id="3042313"/>
    <lineage>
        <taxon>Bacteria</taxon>
        <taxon>Bacillati</taxon>
        <taxon>Bacillota</taxon>
        <taxon>Bacilli</taxon>
        <taxon>Bacillales</taxon>
        <taxon>Bacillaceae</taxon>
        <taxon>Virgibacillus</taxon>
    </lineage>
</organism>
<dbReference type="PANTHER" id="PTHR40038:SF1">
    <property type="entry name" value="MEMBRANE-ASSOCIATED PROTEIN TCAA"/>
    <property type="match status" value="1"/>
</dbReference>
<keyword evidence="1" id="KW-1133">Transmembrane helix</keyword>
<evidence type="ECO:0000259" key="4">
    <source>
        <dbReference type="Pfam" id="PF25155"/>
    </source>
</evidence>
<feature type="domain" description="TcaA 4th" evidence="3">
    <location>
        <begin position="248"/>
        <end position="301"/>
    </location>
</feature>
<dbReference type="RefSeq" id="WP_327606787.1">
    <property type="nucleotide sequence ID" value="NZ_JARZFX010000002.1"/>
</dbReference>
<protein>
    <recommendedName>
        <fullName evidence="7">Zinc ribbon domain-containing protein</fullName>
    </recommendedName>
</protein>
<comment type="caution">
    <text evidence="5">The sequence shown here is derived from an EMBL/GenBank/DDBJ whole genome shotgun (WGS) entry which is preliminary data.</text>
</comment>
<dbReference type="InterPro" id="IPR056902">
    <property type="entry name" value="NTF2_YvbJ"/>
</dbReference>
<evidence type="ECO:0008006" key="7">
    <source>
        <dbReference type="Google" id="ProtNLM"/>
    </source>
</evidence>
<keyword evidence="1" id="KW-0812">Transmembrane</keyword>
<evidence type="ECO:0000259" key="2">
    <source>
        <dbReference type="Pfam" id="PF22819"/>
    </source>
</evidence>
<evidence type="ECO:0000313" key="5">
    <source>
        <dbReference type="EMBL" id="MEC5423229.1"/>
    </source>
</evidence>
<reference evidence="5 6" key="1">
    <citation type="journal article" date="2024" name="Int. J. Syst. Evol. Microbiol.">
        <title>Virgibacillus tibetensis sp. nov., isolated from salt lake on the Tibetan Plateau of China.</title>
        <authorList>
            <person name="Phurbu D."/>
            <person name="Liu Z.-X."/>
            <person name="Wang R."/>
            <person name="Zheng Y.-Y."/>
            <person name="Liu H.-C."/>
            <person name="Zhou Y.-G."/>
            <person name="Yu Y.-J."/>
            <person name="Li A.-H."/>
        </authorList>
    </citation>
    <scope>NUCLEOTIDE SEQUENCE [LARGE SCALE GENOMIC DNA]</scope>
    <source>
        <strain evidence="5 6">C22-A2</strain>
    </source>
</reference>
<gene>
    <name evidence="5" type="ORF">QGM71_06900</name>
</gene>
<accession>A0ABU6KFM1</accession>
<dbReference type="Pfam" id="PF22819">
    <property type="entry name" value="TcaA_5th"/>
    <property type="match status" value="1"/>
</dbReference>
<evidence type="ECO:0000259" key="3">
    <source>
        <dbReference type="Pfam" id="PF22820"/>
    </source>
</evidence>
<dbReference type="InterPro" id="IPR054528">
    <property type="entry name" value="TcaA_5th"/>
</dbReference>
<feature type="transmembrane region" description="Helical" evidence="1">
    <location>
        <begin position="53"/>
        <end position="72"/>
    </location>
</feature>
<proteinExistence type="predicted"/>
<dbReference type="Proteomes" id="UP001335737">
    <property type="component" value="Unassembled WGS sequence"/>
</dbReference>
<dbReference type="PANTHER" id="PTHR40038">
    <property type="entry name" value="MEMBRANE-ASSOCIATED PROTEIN TCAA"/>
    <property type="match status" value="1"/>
</dbReference>
<feature type="domain" description="YvbJ-like NTF2-like" evidence="4">
    <location>
        <begin position="320"/>
        <end position="434"/>
    </location>
</feature>
<dbReference type="InterPro" id="IPR054530">
    <property type="entry name" value="TcaA_4th"/>
</dbReference>